<accession>A0A1D2J2N0</accession>
<organism evidence="1 2">
    <name type="scientific">Paracoccidioides brasiliensis</name>
    <dbReference type="NCBI Taxonomy" id="121759"/>
    <lineage>
        <taxon>Eukaryota</taxon>
        <taxon>Fungi</taxon>
        <taxon>Dikarya</taxon>
        <taxon>Ascomycota</taxon>
        <taxon>Pezizomycotina</taxon>
        <taxon>Eurotiomycetes</taxon>
        <taxon>Eurotiomycetidae</taxon>
        <taxon>Onygenales</taxon>
        <taxon>Ajellomycetaceae</taxon>
        <taxon>Paracoccidioides</taxon>
    </lineage>
</organism>
<dbReference type="EMBL" id="LZYO01001062">
    <property type="protein sequence ID" value="ODH12556.1"/>
    <property type="molecule type" value="Genomic_DNA"/>
</dbReference>
<dbReference type="Proteomes" id="UP000242814">
    <property type="component" value="Unassembled WGS sequence"/>
</dbReference>
<dbReference type="AlphaFoldDB" id="A0A1D2J2N0"/>
<protein>
    <submittedName>
        <fullName evidence="1">Uncharacterized protein</fullName>
    </submittedName>
</protein>
<comment type="caution">
    <text evidence="1">The sequence shown here is derived from an EMBL/GenBank/DDBJ whole genome shotgun (WGS) entry which is preliminary data.</text>
</comment>
<reference evidence="1 2" key="1">
    <citation type="submission" date="2016-06" db="EMBL/GenBank/DDBJ databases">
        <authorList>
            <person name="Kjaerup R.B."/>
            <person name="Dalgaard T.S."/>
            <person name="Juul-Madsen H.R."/>
        </authorList>
    </citation>
    <scope>NUCLEOTIDE SEQUENCE [LARGE SCALE GENOMIC DNA]</scope>
    <source>
        <strain evidence="1 2">Pb300</strain>
    </source>
</reference>
<gene>
    <name evidence="1" type="ORF">ACO22_08148</name>
</gene>
<proteinExistence type="predicted"/>
<name>A0A1D2J2N0_PARBR</name>
<sequence length="94" mass="9965">MGDLRYQWVIGVGVCQHGADREENWAEGAIVSSRAPLVSEDVKADASVRVDVGVVDEGGKVDLGRFEGVIGGEMYSKKEDTTGIRAVTLSIAGK</sequence>
<evidence type="ECO:0000313" key="1">
    <source>
        <dbReference type="EMBL" id="ODH12556.1"/>
    </source>
</evidence>
<evidence type="ECO:0000313" key="2">
    <source>
        <dbReference type="Proteomes" id="UP000242814"/>
    </source>
</evidence>